<name>A0A0D2WLN2_CAPO3</name>
<feature type="region of interest" description="Disordered" evidence="1">
    <location>
        <begin position="440"/>
        <end position="524"/>
    </location>
</feature>
<protein>
    <submittedName>
        <fullName evidence="2">Uncharacterized protein</fullName>
    </submittedName>
</protein>
<keyword evidence="3" id="KW-1185">Reference proteome</keyword>
<dbReference type="Proteomes" id="UP000008743">
    <property type="component" value="Unassembled WGS sequence"/>
</dbReference>
<feature type="compositionally biased region" description="Polar residues" evidence="1">
    <location>
        <begin position="240"/>
        <end position="249"/>
    </location>
</feature>
<feature type="region of interest" description="Disordered" evidence="1">
    <location>
        <begin position="177"/>
        <end position="209"/>
    </location>
</feature>
<organism evidence="2 3">
    <name type="scientific">Capsaspora owczarzaki (strain ATCC 30864)</name>
    <dbReference type="NCBI Taxonomy" id="595528"/>
    <lineage>
        <taxon>Eukaryota</taxon>
        <taxon>Filasterea</taxon>
        <taxon>Capsaspora</taxon>
    </lineage>
</organism>
<evidence type="ECO:0000256" key="1">
    <source>
        <dbReference type="SAM" id="MobiDB-lite"/>
    </source>
</evidence>
<gene>
    <name evidence="2" type="ORF">CAOG_009493</name>
</gene>
<dbReference type="InParanoid" id="A0A0D2WLN2"/>
<accession>A0A0D2WLN2</accession>
<sequence length="594" mass="60674">MALRRSNHLSGGLLLHVSHSTTCIGEGMRSSTTTRDLQALLQRCESTPESAMVCSNEPGQQASSSSSNSSGGDALRGSASACTSGVTASVHPFSRLRGATGRTESGSAGALGRDGSIHSSNTSLCSHSDDATASAHATLPPNPSLGSSNSHYEHVSAVMSNEQLVADEAAVGYSFPTQHGAKNTKNHSPKNLPTTMTLPPQREEHDDQVSALSATAGGAAGGGGGGACRPRLCLLQVGSFPSSSSTNASEVDDTDVASNKPSADPTLDTEPTDEHGYKPTAAAAAAAAAFNATTAATTMTDVKQAGHGSTASFVLAKPIAAFTLTTTTTTTTVATTPLILGDHAIELPTSYAAPVTSSVVASVAAAAPTTEMMAATAEAVFAHAPMPTSAPSLTAVHHHGAGASFHAAAQAHGASGAGLPAHGCSHVGEIWRHLHAASCATQPPASPSPPPSKHALYDPSAAFATPISPPLQQQQQQPHVSYPSLNRSPSRHSHPCESESPAYPKNGSSPSGYETWPRTRGSAPATNGAELASYAIIEQHELLGRFANVNEASLERIRRRVGSDVILSPHPSGSAAVVESTASPGYRMRQLRDF</sequence>
<evidence type="ECO:0000313" key="3">
    <source>
        <dbReference type="Proteomes" id="UP000008743"/>
    </source>
</evidence>
<proteinExistence type="predicted"/>
<feature type="compositionally biased region" description="Low complexity" evidence="1">
    <location>
        <begin position="131"/>
        <end position="150"/>
    </location>
</feature>
<feature type="region of interest" description="Disordered" evidence="1">
    <location>
        <begin position="93"/>
        <end position="150"/>
    </location>
</feature>
<reference evidence="3" key="1">
    <citation type="submission" date="2011-02" db="EMBL/GenBank/DDBJ databases">
        <title>The Genome Sequence of Capsaspora owczarzaki ATCC 30864.</title>
        <authorList>
            <person name="Russ C."/>
            <person name="Cuomo C."/>
            <person name="Burger G."/>
            <person name="Gray M.W."/>
            <person name="Holland P.W.H."/>
            <person name="King N."/>
            <person name="Lang F.B.F."/>
            <person name="Roger A.J."/>
            <person name="Ruiz-Trillo I."/>
            <person name="Young S.K."/>
            <person name="Zeng Q."/>
            <person name="Gargeya S."/>
            <person name="Alvarado L."/>
            <person name="Berlin A."/>
            <person name="Chapman S.B."/>
            <person name="Chen Z."/>
            <person name="Freedman E."/>
            <person name="Gellesch M."/>
            <person name="Goldberg J."/>
            <person name="Griggs A."/>
            <person name="Gujja S."/>
            <person name="Heilman E."/>
            <person name="Heiman D."/>
            <person name="Howarth C."/>
            <person name="Mehta T."/>
            <person name="Neiman D."/>
            <person name="Pearson M."/>
            <person name="Roberts A."/>
            <person name="Saif S."/>
            <person name="Shea T."/>
            <person name="Shenoy N."/>
            <person name="Sisk P."/>
            <person name="Stolte C."/>
            <person name="Sykes S."/>
            <person name="White J."/>
            <person name="Yandava C."/>
            <person name="Haas B."/>
            <person name="Nusbaum C."/>
            <person name="Birren B."/>
        </authorList>
    </citation>
    <scope>NUCLEOTIDE SEQUENCE</scope>
    <source>
        <strain evidence="3">ATCC 30864</strain>
    </source>
</reference>
<dbReference type="EMBL" id="KE346362">
    <property type="protein sequence ID" value="KJE90838.1"/>
    <property type="molecule type" value="Genomic_DNA"/>
</dbReference>
<feature type="compositionally biased region" description="Polar residues" evidence="1">
    <location>
        <begin position="189"/>
        <end position="198"/>
    </location>
</feature>
<evidence type="ECO:0000313" key="2">
    <source>
        <dbReference type="EMBL" id="KJE90838.1"/>
    </source>
</evidence>
<feature type="region of interest" description="Disordered" evidence="1">
    <location>
        <begin position="240"/>
        <end position="275"/>
    </location>
</feature>
<feature type="region of interest" description="Disordered" evidence="1">
    <location>
        <begin position="49"/>
        <end position="78"/>
    </location>
</feature>
<dbReference type="AlphaFoldDB" id="A0A0D2WLN2"/>